<gene>
    <name evidence="1" type="ORF">AEK19_MT0234</name>
</gene>
<proteinExistence type="predicted"/>
<geneLocation type="mitochondrion" evidence="1"/>
<accession>A0A1Y0AYP6</accession>
<organism evidence="1">
    <name type="scientific">Utricularia reniformis</name>
    <dbReference type="NCBI Taxonomy" id="192314"/>
    <lineage>
        <taxon>Eukaryota</taxon>
        <taxon>Viridiplantae</taxon>
        <taxon>Streptophyta</taxon>
        <taxon>Embryophyta</taxon>
        <taxon>Tracheophyta</taxon>
        <taxon>Spermatophyta</taxon>
        <taxon>Magnoliopsida</taxon>
        <taxon>eudicotyledons</taxon>
        <taxon>Gunneridae</taxon>
        <taxon>Pentapetalae</taxon>
        <taxon>asterids</taxon>
        <taxon>lamiids</taxon>
        <taxon>Lamiales</taxon>
        <taxon>Lentibulariaceae</taxon>
        <taxon>Utricularia</taxon>
    </lineage>
</organism>
<dbReference type="EMBL" id="KY774314">
    <property type="protein sequence ID" value="ART30268.1"/>
    <property type="molecule type" value="Genomic_DNA"/>
</dbReference>
<evidence type="ECO:0000313" key="1">
    <source>
        <dbReference type="EMBL" id="ART30268.1"/>
    </source>
</evidence>
<keyword evidence="1" id="KW-0496">Mitochondrion</keyword>
<sequence length="114" mass="12956">MTVAPWSPVAFSLSLPIPQNIPFFINKSKRELGKANDLTSLLLGTEGLSLSTQNREMSLLPWEPLAKTSNRNRIIRNQKLQRYRNRLSEAAHLPEREAAYSLIRRATSLGFPPR</sequence>
<name>A0A1Y0AYP6_9LAMI</name>
<protein>
    <submittedName>
        <fullName evidence="1">Uncharacterized protein</fullName>
    </submittedName>
</protein>
<dbReference type="AlphaFoldDB" id="A0A1Y0AYP6"/>
<reference evidence="1" key="1">
    <citation type="submission" date="2017-03" db="EMBL/GenBank/DDBJ databases">
        <title>The mitochondrial genome of the carnivorous plant Utricularia reniformis (Lentibulariaceae): structure, comparative analysis and evolutionary landmarks.</title>
        <authorList>
            <person name="Silva S.R."/>
            <person name="Alvarenga D.O."/>
            <person name="Michael T.P."/>
            <person name="Miranda V.F.O."/>
            <person name="Varani A.M."/>
        </authorList>
    </citation>
    <scope>NUCLEOTIDE SEQUENCE</scope>
</reference>